<keyword evidence="1" id="KW-0812">Transmembrane</keyword>
<comment type="caution">
    <text evidence="2">The sequence shown here is derived from an EMBL/GenBank/DDBJ whole genome shotgun (WGS) entry which is preliminary data.</text>
</comment>
<feature type="transmembrane region" description="Helical" evidence="1">
    <location>
        <begin position="12"/>
        <end position="34"/>
    </location>
</feature>
<gene>
    <name evidence="2" type="ORF">S01H4_30940</name>
</gene>
<name>X1AWT1_9ZZZZ</name>
<keyword evidence="1" id="KW-1133">Transmembrane helix</keyword>
<evidence type="ECO:0000256" key="1">
    <source>
        <dbReference type="SAM" id="Phobius"/>
    </source>
</evidence>
<dbReference type="AlphaFoldDB" id="X1AWT1"/>
<organism evidence="2">
    <name type="scientific">marine sediment metagenome</name>
    <dbReference type="NCBI Taxonomy" id="412755"/>
    <lineage>
        <taxon>unclassified sequences</taxon>
        <taxon>metagenomes</taxon>
        <taxon>ecological metagenomes</taxon>
    </lineage>
</organism>
<keyword evidence="1" id="KW-0472">Membrane</keyword>
<protein>
    <submittedName>
        <fullName evidence="2">Uncharacterized protein</fullName>
    </submittedName>
</protein>
<reference evidence="2" key="1">
    <citation type="journal article" date="2014" name="Front. Microbiol.">
        <title>High frequency of phylogenetically diverse reductive dehalogenase-homologous genes in deep subseafloor sedimentary metagenomes.</title>
        <authorList>
            <person name="Kawai M."/>
            <person name="Futagami T."/>
            <person name="Toyoda A."/>
            <person name="Takaki Y."/>
            <person name="Nishi S."/>
            <person name="Hori S."/>
            <person name="Arai W."/>
            <person name="Tsubouchi T."/>
            <person name="Morono Y."/>
            <person name="Uchiyama I."/>
            <person name="Ito T."/>
            <person name="Fujiyama A."/>
            <person name="Inagaki F."/>
            <person name="Takami H."/>
        </authorList>
    </citation>
    <scope>NUCLEOTIDE SEQUENCE</scope>
    <source>
        <strain evidence="2">Expedition CK06-06</strain>
    </source>
</reference>
<dbReference type="EMBL" id="BART01016015">
    <property type="protein sequence ID" value="GAG76633.1"/>
    <property type="molecule type" value="Genomic_DNA"/>
</dbReference>
<accession>X1AWT1</accession>
<feature type="non-terminal residue" evidence="2">
    <location>
        <position position="1"/>
    </location>
</feature>
<proteinExistence type="predicted"/>
<evidence type="ECO:0000313" key="2">
    <source>
        <dbReference type="EMBL" id="GAG76633.1"/>
    </source>
</evidence>
<sequence>YLVIPYIGYINIYFPVILAILISILVINLILKLLNYEIRVVNRSNNDLLKTYYKINMMHNLNQKKRLRKSKPKP</sequence>